<name>A0ABS8G505_9ALTE</name>
<evidence type="ECO:0000256" key="6">
    <source>
        <dbReference type="HAMAP-Rule" id="MF_00924"/>
    </source>
</evidence>
<keyword evidence="1 6" id="KW-0732">Signal</keyword>
<dbReference type="InterPro" id="IPR042268">
    <property type="entry name" value="BamC_C"/>
</dbReference>
<sequence length="370" mass="41244">MARATIFTVSSIALTLLAGCSTLSERQIANGDFEYLEASNSTALKVPEGLDQPPAYPDWNIPALETDPQSALVGKAVKVSSPALVLPVVSGSHIEEGHKEATVFFDQVDDSQPLDVAIWNSLISFLEEQGIGVMSFDKDNQVLITDWMIVEEEHDGGWFDWTTTERSVGKRFEFKLDVKPHGRTASLKAELKDFLQTEGDNATADLAFEQERSLEVDVLNQVISHYENQIRVADARRLKQIRSGFTMERGFDADGNPAYVVNGEYDLVWPRLLLVLRKLGFNVKDLDQSNGLLFVNYGSSDIGWWDKLWGDDGTELPIDADAYRIQVTKSASEKTTFTLLTDDNQAFTADKVSELYDAFARTMAQDNLDI</sequence>
<dbReference type="HAMAP" id="MF_00924">
    <property type="entry name" value="OM_assembly_BamC"/>
    <property type="match status" value="1"/>
</dbReference>
<keyword evidence="5 6" id="KW-0449">Lipoprotein</keyword>
<evidence type="ECO:0000256" key="4">
    <source>
        <dbReference type="ARBA" id="ARBA00023237"/>
    </source>
</evidence>
<comment type="subcellular location">
    <subcellularLocation>
        <location evidence="6">Cell outer membrane</location>
        <topology evidence="6">Lipid-anchor</topology>
    </subcellularLocation>
</comment>
<comment type="similarity">
    <text evidence="6">Belongs to the BamC family.</text>
</comment>
<evidence type="ECO:0000313" key="8">
    <source>
        <dbReference type="Proteomes" id="UP001520878"/>
    </source>
</evidence>
<dbReference type="Pfam" id="PF06804">
    <property type="entry name" value="Lipoprotein_18"/>
    <property type="match status" value="1"/>
</dbReference>
<evidence type="ECO:0000313" key="7">
    <source>
        <dbReference type="EMBL" id="MCC2615578.1"/>
    </source>
</evidence>
<keyword evidence="4 6" id="KW-0998">Cell outer membrane</keyword>
<comment type="function">
    <text evidence="6">Part of the outer membrane protein assembly complex, which is involved in assembly and insertion of beta-barrel proteins into the outer membrane.</text>
</comment>
<dbReference type="InterPro" id="IPR014524">
    <property type="entry name" value="BamC"/>
</dbReference>
<dbReference type="Gene3D" id="3.30.310.170">
    <property type="entry name" value="Outer membrane protein assembly factor BamC"/>
    <property type="match status" value="1"/>
</dbReference>
<dbReference type="EMBL" id="JAJEWP010000001">
    <property type="protein sequence ID" value="MCC2615578.1"/>
    <property type="molecule type" value="Genomic_DNA"/>
</dbReference>
<reference evidence="7 8" key="1">
    <citation type="submission" date="2021-10" db="EMBL/GenBank/DDBJ databases">
        <title>Draft genome of Aestuariibacter halophilus JC2043.</title>
        <authorList>
            <person name="Emsley S.A."/>
            <person name="Pfannmuller K.M."/>
            <person name="Ushijima B."/>
            <person name="Saw J.H."/>
            <person name="Videau P."/>
        </authorList>
    </citation>
    <scope>NUCLEOTIDE SEQUENCE [LARGE SCALE GENOMIC DNA]</scope>
    <source>
        <strain evidence="7 8">JC2043</strain>
    </source>
</reference>
<protein>
    <recommendedName>
        <fullName evidence="6">Outer membrane protein assembly factor BamC</fullName>
    </recommendedName>
</protein>
<dbReference type="Proteomes" id="UP001520878">
    <property type="component" value="Unassembled WGS sequence"/>
</dbReference>
<accession>A0ABS8G505</accession>
<dbReference type="PROSITE" id="PS51257">
    <property type="entry name" value="PROKAR_LIPOPROTEIN"/>
    <property type="match status" value="1"/>
</dbReference>
<evidence type="ECO:0000256" key="3">
    <source>
        <dbReference type="ARBA" id="ARBA00023139"/>
    </source>
</evidence>
<evidence type="ECO:0000256" key="5">
    <source>
        <dbReference type="ARBA" id="ARBA00023288"/>
    </source>
</evidence>
<evidence type="ECO:0000256" key="1">
    <source>
        <dbReference type="ARBA" id="ARBA00022729"/>
    </source>
</evidence>
<comment type="subunit">
    <text evidence="6">Part of the Bam complex.</text>
</comment>
<gene>
    <name evidence="6 7" type="primary">bamC</name>
    <name evidence="7" type="ORF">LJ739_04920</name>
</gene>
<keyword evidence="2 6" id="KW-0472">Membrane</keyword>
<comment type="caution">
    <text evidence="7">The sequence shown here is derived from an EMBL/GenBank/DDBJ whole genome shotgun (WGS) entry which is preliminary data.</text>
</comment>
<dbReference type="InterPro" id="IPR010653">
    <property type="entry name" value="NlpB/DapX"/>
</dbReference>
<keyword evidence="8" id="KW-1185">Reference proteome</keyword>
<dbReference type="Gene3D" id="3.30.530.50">
    <property type="match status" value="1"/>
</dbReference>
<proteinExistence type="inferred from homology"/>
<dbReference type="RefSeq" id="WP_229157568.1">
    <property type="nucleotide sequence ID" value="NZ_JAJEWP010000001.1"/>
</dbReference>
<evidence type="ECO:0000256" key="2">
    <source>
        <dbReference type="ARBA" id="ARBA00023136"/>
    </source>
</evidence>
<keyword evidence="3 6" id="KW-0564">Palmitate</keyword>
<organism evidence="7 8">
    <name type="scientific">Fluctibacter halophilus</name>
    <dbReference type="NCBI Taxonomy" id="226011"/>
    <lineage>
        <taxon>Bacteria</taxon>
        <taxon>Pseudomonadati</taxon>
        <taxon>Pseudomonadota</taxon>
        <taxon>Gammaproteobacteria</taxon>
        <taxon>Alteromonadales</taxon>
        <taxon>Alteromonadaceae</taxon>
        <taxon>Fluctibacter</taxon>
    </lineage>
</organism>